<keyword evidence="2" id="KW-1185">Reference proteome</keyword>
<feature type="compositionally biased region" description="Basic and acidic residues" evidence="1">
    <location>
        <begin position="58"/>
        <end position="76"/>
    </location>
</feature>
<evidence type="ECO:0000313" key="3">
    <source>
        <dbReference type="WBParaSite" id="Hba_20136"/>
    </source>
</evidence>
<feature type="region of interest" description="Disordered" evidence="1">
    <location>
        <begin position="58"/>
        <end position="87"/>
    </location>
</feature>
<name>A0A1I7XS32_HETBA</name>
<organism evidence="2 3">
    <name type="scientific">Heterorhabditis bacteriophora</name>
    <name type="common">Entomopathogenic nematode worm</name>
    <dbReference type="NCBI Taxonomy" id="37862"/>
    <lineage>
        <taxon>Eukaryota</taxon>
        <taxon>Metazoa</taxon>
        <taxon>Ecdysozoa</taxon>
        <taxon>Nematoda</taxon>
        <taxon>Chromadorea</taxon>
        <taxon>Rhabditida</taxon>
        <taxon>Rhabditina</taxon>
        <taxon>Rhabditomorpha</taxon>
        <taxon>Strongyloidea</taxon>
        <taxon>Heterorhabditidae</taxon>
        <taxon>Heterorhabditis</taxon>
    </lineage>
</organism>
<evidence type="ECO:0000313" key="2">
    <source>
        <dbReference type="Proteomes" id="UP000095283"/>
    </source>
</evidence>
<reference evidence="3" key="1">
    <citation type="submission" date="2016-11" db="UniProtKB">
        <authorList>
            <consortium name="WormBaseParasite"/>
        </authorList>
    </citation>
    <scope>IDENTIFICATION</scope>
</reference>
<accession>A0A1I7XS32</accession>
<dbReference type="Proteomes" id="UP000095283">
    <property type="component" value="Unplaced"/>
</dbReference>
<dbReference type="AlphaFoldDB" id="A0A1I7XS32"/>
<protein>
    <submittedName>
        <fullName evidence="3">Uncharacterized protein</fullName>
    </submittedName>
</protein>
<evidence type="ECO:0000256" key="1">
    <source>
        <dbReference type="SAM" id="MobiDB-lite"/>
    </source>
</evidence>
<proteinExistence type="predicted"/>
<dbReference type="WBParaSite" id="Hba_20136">
    <property type="protein sequence ID" value="Hba_20136"/>
    <property type="gene ID" value="Hba_20136"/>
</dbReference>
<sequence>MNVCRIRRTQIEFIIIILFNGNWNGWVEMPIKRARELFGKRNEYIDVAQKRRGRELFGKRSDPTRTMDVSEDKMYVEPEGNDDDPSMYDSLLFRLRRERRGRVRELLG</sequence>